<feature type="domain" description="Heterokaryon incompatibility" evidence="2">
    <location>
        <begin position="25"/>
        <end position="113"/>
    </location>
</feature>
<dbReference type="PANTHER" id="PTHR10622">
    <property type="entry name" value="HET DOMAIN-CONTAINING PROTEIN"/>
    <property type="match status" value="1"/>
</dbReference>
<feature type="compositionally biased region" description="Basic residues" evidence="1">
    <location>
        <begin position="621"/>
        <end position="630"/>
    </location>
</feature>
<dbReference type="Proteomes" id="UP000566819">
    <property type="component" value="Unassembled WGS sequence"/>
</dbReference>
<comment type="caution">
    <text evidence="3">The sequence shown here is derived from an EMBL/GenBank/DDBJ whole genome shotgun (WGS) entry which is preliminary data.</text>
</comment>
<evidence type="ECO:0000313" key="3">
    <source>
        <dbReference type="EMBL" id="KAF4628955.1"/>
    </source>
</evidence>
<organism evidence="3 4">
    <name type="scientific">Cudoniella acicularis</name>
    <dbReference type="NCBI Taxonomy" id="354080"/>
    <lineage>
        <taxon>Eukaryota</taxon>
        <taxon>Fungi</taxon>
        <taxon>Dikarya</taxon>
        <taxon>Ascomycota</taxon>
        <taxon>Pezizomycotina</taxon>
        <taxon>Leotiomycetes</taxon>
        <taxon>Helotiales</taxon>
        <taxon>Tricladiaceae</taxon>
        <taxon>Cudoniella</taxon>
    </lineage>
</organism>
<gene>
    <name evidence="3" type="ORF">G7Y89_g9198</name>
</gene>
<feature type="region of interest" description="Disordered" evidence="1">
    <location>
        <begin position="601"/>
        <end position="654"/>
    </location>
</feature>
<feature type="compositionally biased region" description="Basic and acidic residues" evidence="1">
    <location>
        <begin position="644"/>
        <end position="654"/>
    </location>
</feature>
<accession>A0A8H4RF44</accession>
<dbReference type="PANTHER" id="PTHR10622:SF10">
    <property type="entry name" value="HET DOMAIN-CONTAINING PROTEIN"/>
    <property type="match status" value="1"/>
</dbReference>
<evidence type="ECO:0000259" key="2">
    <source>
        <dbReference type="Pfam" id="PF06985"/>
    </source>
</evidence>
<evidence type="ECO:0000313" key="4">
    <source>
        <dbReference type="Proteomes" id="UP000566819"/>
    </source>
</evidence>
<dbReference type="Pfam" id="PF06985">
    <property type="entry name" value="HET"/>
    <property type="match status" value="1"/>
</dbReference>
<name>A0A8H4RF44_9HELO</name>
<feature type="compositionally biased region" description="Basic and acidic residues" evidence="1">
    <location>
        <begin position="708"/>
        <end position="720"/>
    </location>
</feature>
<dbReference type="AlphaFoldDB" id="A0A8H4RF44"/>
<dbReference type="EMBL" id="JAAMPI010000739">
    <property type="protein sequence ID" value="KAF4628955.1"/>
    <property type="molecule type" value="Genomic_DNA"/>
</dbReference>
<keyword evidence="4" id="KW-1185">Reference proteome</keyword>
<reference evidence="3 4" key="1">
    <citation type="submission" date="2020-03" db="EMBL/GenBank/DDBJ databases">
        <title>Draft Genome Sequence of Cudoniella acicularis.</title>
        <authorList>
            <person name="Buettner E."/>
            <person name="Kellner H."/>
        </authorList>
    </citation>
    <scope>NUCLEOTIDE SEQUENCE [LARGE SCALE GENOMIC DNA]</scope>
    <source>
        <strain evidence="3 4">DSM 108380</strain>
    </source>
</reference>
<dbReference type="OrthoDB" id="674604at2759"/>
<dbReference type="InterPro" id="IPR010730">
    <property type="entry name" value="HET"/>
</dbReference>
<protein>
    <recommendedName>
        <fullName evidence="2">Heterokaryon incompatibility domain-containing protein</fullName>
    </recommendedName>
</protein>
<evidence type="ECO:0000256" key="1">
    <source>
        <dbReference type="SAM" id="MobiDB-lite"/>
    </source>
</evidence>
<sequence length="750" mass="86322">MRLLERKNADEFCLIECPDDQIPRYAILSHTWGKEEVTFEDLQNDTGKNKAGYNKIQFCGEQANKDGLKYFWVDTCCIDKKSSAELSEAINSMLRWYSEASECIAYLSDVMSDLGGGMLEEQFRQSRWFTRGWTLQELLAPRKLMFYDKDWKFIGDRQQWKSIIEDITNIHEGALTGDQTWINRYSVAQKMSWASKRRTTRPEDIAYSLMGMFNVNMPLLYGEGKKAFLRLQQEIIKDSDDQTIFCWNAKVPAFNPPEFGICGLLAPSPREFEFSYDYVLDKTVQVAEPYSMTNTGMRITGPVHQIGSDYRLVLRCYDATQSHAVLKLPLRKLHKIGDQYARISGGLPYREVDIRKFDVGSEMKTIYIKQEIPEQIIVQEIGKNIRFRLPEEELMETGFTIQKVFPPEQWDESAGIISAPKYEEISSSFANFTWHVSVALRHLSEGIAITAFLGYNGRDNTSWCKLFNGDFEADMEILWRRQAIDLETEDTTQTSSTVEFNLDEELREFHITAKYPEHLGGSSDPNTFDLDVGISSKRILRHANVKTSGVIESGAWGPSKEWKEISRTSKTMKSKKSKNANSKVELESKVVEEKVVEEKIEEKVEERVEEEDDVWGSMQSKKSKKSKKPRVVKEKAEEEVEEKMEEKVEEEGRRGGGCVGYVGYIEAIEETKEEKVEEGEDVWGSPINTSGVIDFWGTKQSKKKSKKSEKPKVVEEKAEERVEEEDDVWGWMQSKRIEKIEETVGSKREG</sequence>
<proteinExistence type="predicted"/>
<feature type="region of interest" description="Disordered" evidence="1">
    <location>
        <begin position="698"/>
        <end position="725"/>
    </location>
</feature>